<sequence length="94" mass="10201">MEIETGRQGKEKSMSGSPRASDKKEPTYTIVDGGTNKFQLAIRDRGAGNRRRLTWGVPQTRGGALAAWIDAQTARVPALPVLLLQRPAVVVVCK</sequence>
<evidence type="ECO:0000313" key="2">
    <source>
        <dbReference type="EMBL" id="KXH39443.1"/>
    </source>
</evidence>
<gene>
    <name evidence="2" type="ORF">CNYM01_12764</name>
</gene>
<accession>A0A135SU42</accession>
<dbReference type="EMBL" id="JEMN01001351">
    <property type="protein sequence ID" value="KXH39443.1"/>
    <property type="molecule type" value="Genomic_DNA"/>
</dbReference>
<evidence type="ECO:0000256" key="1">
    <source>
        <dbReference type="SAM" id="MobiDB-lite"/>
    </source>
</evidence>
<protein>
    <submittedName>
        <fullName evidence="2">Uncharacterized protein</fullName>
    </submittedName>
</protein>
<dbReference type="Proteomes" id="UP000070054">
    <property type="component" value="Unassembled WGS sequence"/>
</dbReference>
<organism evidence="2 3">
    <name type="scientific">Colletotrichum nymphaeae SA-01</name>
    <dbReference type="NCBI Taxonomy" id="1460502"/>
    <lineage>
        <taxon>Eukaryota</taxon>
        <taxon>Fungi</taxon>
        <taxon>Dikarya</taxon>
        <taxon>Ascomycota</taxon>
        <taxon>Pezizomycotina</taxon>
        <taxon>Sordariomycetes</taxon>
        <taxon>Hypocreomycetidae</taxon>
        <taxon>Glomerellales</taxon>
        <taxon>Glomerellaceae</taxon>
        <taxon>Colletotrichum</taxon>
        <taxon>Colletotrichum acutatum species complex</taxon>
    </lineage>
</organism>
<dbReference type="AlphaFoldDB" id="A0A135SU42"/>
<name>A0A135SU42_9PEZI</name>
<keyword evidence="3" id="KW-1185">Reference proteome</keyword>
<reference evidence="2 3" key="1">
    <citation type="submission" date="2014-02" db="EMBL/GenBank/DDBJ databases">
        <title>The genome sequence of Colletotrichum nymphaeae SA-01.</title>
        <authorList>
            <person name="Baroncelli R."/>
            <person name="Thon M.R."/>
        </authorList>
    </citation>
    <scope>NUCLEOTIDE SEQUENCE [LARGE SCALE GENOMIC DNA]</scope>
    <source>
        <strain evidence="2 3">SA-01</strain>
    </source>
</reference>
<proteinExistence type="predicted"/>
<evidence type="ECO:0000313" key="3">
    <source>
        <dbReference type="Proteomes" id="UP000070054"/>
    </source>
</evidence>
<feature type="region of interest" description="Disordered" evidence="1">
    <location>
        <begin position="1"/>
        <end position="29"/>
    </location>
</feature>
<feature type="compositionally biased region" description="Basic and acidic residues" evidence="1">
    <location>
        <begin position="1"/>
        <end position="13"/>
    </location>
</feature>
<comment type="caution">
    <text evidence="2">The sequence shown here is derived from an EMBL/GenBank/DDBJ whole genome shotgun (WGS) entry which is preliminary data.</text>
</comment>